<gene>
    <name evidence="1" type="ordered locus">Bd0582</name>
</gene>
<organism evidence="1 2">
    <name type="scientific">Bdellovibrio bacteriovorus (strain ATCC 15356 / DSM 50701 / NCIMB 9529 / HD100)</name>
    <dbReference type="NCBI Taxonomy" id="264462"/>
    <lineage>
        <taxon>Bacteria</taxon>
        <taxon>Pseudomonadati</taxon>
        <taxon>Bdellovibrionota</taxon>
        <taxon>Bdellovibrionia</taxon>
        <taxon>Bdellovibrionales</taxon>
        <taxon>Pseudobdellovibrionaceae</taxon>
        <taxon>Bdellovibrio</taxon>
    </lineage>
</organism>
<evidence type="ECO:0000313" key="1">
    <source>
        <dbReference type="EMBL" id="CAE78550.1"/>
    </source>
</evidence>
<accession>Q6MQ97</accession>
<dbReference type="KEGG" id="bba:Bd0582"/>
<dbReference type="AlphaFoldDB" id="Q6MQ97"/>
<reference evidence="1 2" key="1">
    <citation type="journal article" date="2004" name="Science">
        <title>A predator unmasked: life cycle of Bdellovibrio bacteriovorus from a genomic perspective.</title>
        <authorList>
            <person name="Rendulic S."/>
            <person name="Jagtap P."/>
            <person name="Rosinus A."/>
            <person name="Eppinger M."/>
            <person name="Baar C."/>
            <person name="Lanz C."/>
            <person name="Keller H."/>
            <person name="Lambert C."/>
            <person name="Evans K.J."/>
            <person name="Goesmann A."/>
            <person name="Meyer F."/>
            <person name="Sockett R.E."/>
            <person name="Schuster S.C."/>
        </authorList>
    </citation>
    <scope>NUCLEOTIDE SEQUENCE [LARGE SCALE GENOMIC DNA]</scope>
    <source>
        <strain evidence="2">ATCC 15356 / DSM 50701 / NCIMB 9529 / HD100</strain>
    </source>
</reference>
<dbReference type="eggNOG" id="ENOG50319A3">
    <property type="taxonomic scope" value="Bacteria"/>
</dbReference>
<dbReference type="HOGENOM" id="CLU_2840964_0_0_7"/>
<name>Q6MQ97_BDEBA</name>
<dbReference type="Proteomes" id="UP000008080">
    <property type="component" value="Chromosome"/>
</dbReference>
<protein>
    <submittedName>
        <fullName evidence="1">Uncharacterized protein</fullName>
    </submittedName>
</protein>
<evidence type="ECO:0000313" key="2">
    <source>
        <dbReference type="Proteomes" id="UP000008080"/>
    </source>
</evidence>
<keyword evidence="2" id="KW-1185">Reference proteome</keyword>
<dbReference type="EMBL" id="BX842647">
    <property type="protein sequence ID" value="CAE78550.1"/>
    <property type="molecule type" value="Genomic_DNA"/>
</dbReference>
<proteinExistence type="predicted"/>
<sequence>MRRMDYNKINYFEKADSPQHREFIISQNNCILCGTVLELKHIADREVSEVKEEAFCPHCEVKTRNRTHVLN</sequence>